<name>A0A6P8NA51_9HYME</name>
<dbReference type="RefSeq" id="XP_033317219.1">
    <property type="nucleotide sequence ID" value="XM_033461328.1"/>
</dbReference>
<organism evidence="2 3">
    <name type="scientific">Bombus bifarius</name>
    <dbReference type="NCBI Taxonomy" id="103933"/>
    <lineage>
        <taxon>Eukaryota</taxon>
        <taxon>Metazoa</taxon>
        <taxon>Ecdysozoa</taxon>
        <taxon>Arthropoda</taxon>
        <taxon>Hexapoda</taxon>
        <taxon>Insecta</taxon>
        <taxon>Pterygota</taxon>
        <taxon>Neoptera</taxon>
        <taxon>Endopterygota</taxon>
        <taxon>Hymenoptera</taxon>
        <taxon>Apocrita</taxon>
        <taxon>Aculeata</taxon>
        <taxon>Apoidea</taxon>
        <taxon>Anthophila</taxon>
        <taxon>Apidae</taxon>
        <taxon>Bombus</taxon>
        <taxon>Pyrobombus</taxon>
    </lineage>
</organism>
<dbReference type="Pfam" id="PF13842">
    <property type="entry name" value="zf-Tnp_2"/>
    <property type="match status" value="1"/>
</dbReference>
<gene>
    <name evidence="3" type="primary">LOC117214945</name>
</gene>
<keyword evidence="2" id="KW-1185">Reference proteome</keyword>
<reference evidence="3" key="1">
    <citation type="submission" date="2025-08" db="UniProtKB">
        <authorList>
            <consortium name="RefSeq"/>
        </authorList>
    </citation>
    <scope>IDENTIFICATION</scope>
    <source>
        <tissue evidence="3">Muscle</tissue>
    </source>
</reference>
<dbReference type="KEGG" id="bbif:117214945"/>
<dbReference type="Proteomes" id="UP000515164">
    <property type="component" value="Unplaced"/>
</dbReference>
<sequence>MRLAKAIGVECPAWTKDAYMRLSIFPNTYAEVILLRLCEININAFLIYNAYILYQKSTASKQKFSEFHLALIRDILRKYFQRRSMLGGGKRKSEDLPFRLIDRHFPSKCPNRAGTTQLSRRKCVVCVKNKRRSDTRYECGKCDVGLCMDNCFEIFHTQLNY</sequence>
<evidence type="ECO:0000259" key="1">
    <source>
        <dbReference type="Pfam" id="PF13842"/>
    </source>
</evidence>
<proteinExistence type="predicted"/>
<evidence type="ECO:0000313" key="2">
    <source>
        <dbReference type="Proteomes" id="UP000515164"/>
    </source>
</evidence>
<feature type="domain" description="PiggyBac transposable element-derived protein 4 C-terminal zinc-finger" evidence="1">
    <location>
        <begin position="119"/>
        <end position="156"/>
    </location>
</feature>
<dbReference type="PANTHER" id="PTHR46599:SF3">
    <property type="entry name" value="PIGGYBAC TRANSPOSABLE ELEMENT-DERIVED PROTEIN 4"/>
    <property type="match status" value="1"/>
</dbReference>
<evidence type="ECO:0000313" key="3">
    <source>
        <dbReference type="RefSeq" id="XP_033317219.1"/>
    </source>
</evidence>
<dbReference type="PANTHER" id="PTHR46599">
    <property type="entry name" value="PIGGYBAC TRANSPOSABLE ELEMENT-DERIVED PROTEIN 4"/>
    <property type="match status" value="1"/>
</dbReference>
<dbReference type="InterPro" id="IPR032718">
    <property type="entry name" value="PGBD4_Znf_C"/>
</dbReference>
<accession>A0A6P8NA51</accession>
<dbReference type="GeneID" id="117214945"/>
<protein>
    <submittedName>
        <fullName evidence="3">PiggyBac transposable element-derived protein 4-like</fullName>
    </submittedName>
</protein>
<dbReference type="AlphaFoldDB" id="A0A6P8NA51"/>